<evidence type="ECO:0000313" key="2">
    <source>
        <dbReference type="Proteomes" id="UP000299102"/>
    </source>
</evidence>
<dbReference type="AlphaFoldDB" id="A0A4C1TGP4"/>
<sequence>MLTDLVTATMARLPSNDPVTIRFQGDALNNRPKQWFDCFVCRLSRLLRAFVIYTSKCLISELASKLRCIEYNIGIDIFKHGPRPTTIGSEQNKSNRSMPEQDYRRVDRTNATIVHRLIVTASDLALPGSFPITGESIDEFSTRLNYSLRTPKVRANTSVPDSVI</sequence>
<dbReference type="Proteomes" id="UP000299102">
    <property type="component" value="Unassembled WGS sequence"/>
</dbReference>
<accession>A0A4C1TGP4</accession>
<comment type="caution">
    <text evidence="1">The sequence shown here is derived from an EMBL/GenBank/DDBJ whole genome shotgun (WGS) entry which is preliminary data.</text>
</comment>
<protein>
    <submittedName>
        <fullName evidence="1">Uncharacterized protein</fullName>
    </submittedName>
</protein>
<proteinExistence type="predicted"/>
<gene>
    <name evidence="1" type="ORF">EVAR_7014_1</name>
</gene>
<evidence type="ECO:0000313" key="1">
    <source>
        <dbReference type="EMBL" id="GBP13679.1"/>
    </source>
</evidence>
<keyword evidence="2" id="KW-1185">Reference proteome</keyword>
<organism evidence="1 2">
    <name type="scientific">Eumeta variegata</name>
    <name type="common">Bagworm moth</name>
    <name type="synonym">Eumeta japonica</name>
    <dbReference type="NCBI Taxonomy" id="151549"/>
    <lineage>
        <taxon>Eukaryota</taxon>
        <taxon>Metazoa</taxon>
        <taxon>Ecdysozoa</taxon>
        <taxon>Arthropoda</taxon>
        <taxon>Hexapoda</taxon>
        <taxon>Insecta</taxon>
        <taxon>Pterygota</taxon>
        <taxon>Neoptera</taxon>
        <taxon>Endopterygota</taxon>
        <taxon>Lepidoptera</taxon>
        <taxon>Glossata</taxon>
        <taxon>Ditrysia</taxon>
        <taxon>Tineoidea</taxon>
        <taxon>Psychidae</taxon>
        <taxon>Oiketicinae</taxon>
        <taxon>Eumeta</taxon>
    </lineage>
</organism>
<reference evidence="1 2" key="1">
    <citation type="journal article" date="2019" name="Commun. Biol.">
        <title>The bagworm genome reveals a unique fibroin gene that provides high tensile strength.</title>
        <authorList>
            <person name="Kono N."/>
            <person name="Nakamura H."/>
            <person name="Ohtoshi R."/>
            <person name="Tomita M."/>
            <person name="Numata K."/>
            <person name="Arakawa K."/>
        </authorList>
    </citation>
    <scope>NUCLEOTIDE SEQUENCE [LARGE SCALE GENOMIC DNA]</scope>
</reference>
<dbReference type="EMBL" id="BGZK01000058">
    <property type="protein sequence ID" value="GBP13679.1"/>
    <property type="molecule type" value="Genomic_DNA"/>
</dbReference>
<name>A0A4C1TGP4_EUMVA</name>